<accession>A0A5M6ID27</accession>
<comment type="caution">
    <text evidence="2">The sequence shown here is derived from an EMBL/GenBank/DDBJ whole genome shotgun (WGS) entry which is preliminary data.</text>
</comment>
<keyword evidence="1" id="KW-0812">Transmembrane</keyword>
<feature type="transmembrane region" description="Helical" evidence="1">
    <location>
        <begin position="38"/>
        <end position="62"/>
    </location>
</feature>
<organism evidence="2 3">
    <name type="scientific">Roseospira marina</name>
    <dbReference type="NCBI Taxonomy" id="140057"/>
    <lineage>
        <taxon>Bacteria</taxon>
        <taxon>Pseudomonadati</taxon>
        <taxon>Pseudomonadota</taxon>
        <taxon>Alphaproteobacteria</taxon>
        <taxon>Rhodospirillales</taxon>
        <taxon>Rhodospirillaceae</taxon>
        <taxon>Roseospira</taxon>
    </lineage>
</organism>
<reference evidence="2 3" key="1">
    <citation type="submission" date="2019-09" db="EMBL/GenBank/DDBJ databases">
        <title>Genome sequence of Roseospira marina, one of the more divergent members of the non-sulfur purple photosynthetic bacterial family, the Rhodospirillaceae.</title>
        <authorList>
            <person name="Meyer T."/>
            <person name="Kyndt J."/>
        </authorList>
    </citation>
    <scope>NUCLEOTIDE SEQUENCE [LARGE SCALE GENOMIC DNA]</scope>
    <source>
        <strain evidence="2 3">DSM 15113</strain>
    </source>
</reference>
<sequence length="129" mass="13888">MADFLPDTIVAVLSVLFSMARFENQRWIRARLNGYRGSWQLLGVLVDMTGVLALLFSVAFLVAYDYGTSVEQAVGLLVITFVGGMVGSTALGAVLGGDRAIVWLLATLLVWALAVGLATHVSWFGLVRL</sequence>
<feature type="transmembrane region" description="Helical" evidence="1">
    <location>
        <begin position="74"/>
        <end position="95"/>
    </location>
</feature>
<feature type="transmembrane region" description="Helical" evidence="1">
    <location>
        <begin position="101"/>
        <end position="126"/>
    </location>
</feature>
<evidence type="ECO:0000256" key="1">
    <source>
        <dbReference type="SAM" id="Phobius"/>
    </source>
</evidence>
<dbReference type="RefSeq" id="WP_150062197.1">
    <property type="nucleotide sequence ID" value="NZ_JACHII010000004.1"/>
</dbReference>
<evidence type="ECO:0000313" key="3">
    <source>
        <dbReference type="Proteomes" id="UP000324065"/>
    </source>
</evidence>
<keyword evidence="1" id="KW-1133">Transmembrane helix</keyword>
<proteinExistence type="predicted"/>
<gene>
    <name evidence="2" type="ORF">F1188_09665</name>
</gene>
<dbReference type="Proteomes" id="UP000324065">
    <property type="component" value="Unassembled WGS sequence"/>
</dbReference>
<keyword evidence="1" id="KW-0472">Membrane</keyword>
<keyword evidence="3" id="KW-1185">Reference proteome</keyword>
<dbReference type="EMBL" id="VWPJ01000007">
    <property type="protein sequence ID" value="KAA5605867.1"/>
    <property type="molecule type" value="Genomic_DNA"/>
</dbReference>
<evidence type="ECO:0000313" key="2">
    <source>
        <dbReference type="EMBL" id="KAA5605867.1"/>
    </source>
</evidence>
<dbReference type="AlphaFoldDB" id="A0A5M6ID27"/>
<name>A0A5M6ID27_9PROT</name>
<protein>
    <submittedName>
        <fullName evidence="2">Uncharacterized protein</fullName>
    </submittedName>
</protein>